<dbReference type="InterPro" id="IPR020471">
    <property type="entry name" value="AKR"/>
</dbReference>
<gene>
    <name evidence="2" type="ORF">IEN85_01375</name>
</gene>
<dbReference type="Pfam" id="PF00248">
    <property type="entry name" value="Aldo_ket_red"/>
    <property type="match status" value="1"/>
</dbReference>
<keyword evidence="3" id="KW-1185">Reference proteome</keyword>
<dbReference type="InterPro" id="IPR023210">
    <property type="entry name" value="NADP_OxRdtase_dom"/>
</dbReference>
<dbReference type="PANTHER" id="PTHR43312:SF1">
    <property type="entry name" value="NADP-DEPENDENT OXIDOREDUCTASE DOMAIN-CONTAINING PROTEIN"/>
    <property type="match status" value="1"/>
</dbReference>
<dbReference type="RefSeq" id="WP_191615267.1">
    <property type="nucleotide sequence ID" value="NZ_JACYFG010000002.1"/>
</dbReference>
<dbReference type="InterPro" id="IPR036812">
    <property type="entry name" value="NAD(P)_OxRdtase_dom_sf"/>
</dbReference>
<evidence type="ECO:0000313" key="2">
    <source>
        <dbReference type="EMBL" id="MBD5778145.1"/>
    </source>
</evidence>
<evidence type="ECO:0000259" key="1">
    <source>
        <dbReference type="Pfam" id="PF00248"/>
    </source>
</evidence>
<proteinExistence type="predicted"/>
<dbReference type="AlphaFoldDB" id="A0A927F6M6"/>
<name>A0A927F6M6_9BACT</name>
<dbReference type="Proteomes" id="UP000622317">
    <property type="component" value="Unassembled WGS sequence"/>
</dbReference>
<dbReference type="PROSITE" id="PS51318">
    <property type="entry name" value="TAT"/>
    <property type="match status" value="1"/>
</dbReference>
<evidence type="ECO:0000313" key="3">
    <source>
        <dbReference type="Proteomes" id="UP000622317"/>
    </source>
</evidence>
<dbReference type="InterPro" id="IPR006311">
    <property type="entry name" value="TAT_signal"/>
</dbReference>
<dbReference type="InterPro" id="IPR053135">
    <property type="entry name" value="AKR2_Oxidoreductase"/>
</dbReference>
<accession>A0A927F6M6</accession>
<sequence length="337" mass="37074">MDTPRPINRRHFLKTSSLLTAGLIGAQLPLRAESSDALGYVLPKRPLGKTGLDVTLFCIGGAHIGSHSEKSAAARIEAAIEGGCRFFETAQGYQKGRSEERFGKFLTPKYREHITLMTKTTAEDGATARRHLDESLSRMKTDYLDIYLMRWIKSEEDAENRIKNGVYDFLLEAKAAGKIKHIGFSGHTHPDANIHMMRRGLPELEVVLMPINVVDTGYHSFINHALPVALEKELGVIAMKTMAGGSFFGGAAPWGRNAGEDRQAIVPEKLTPKEAHHYALSFPIASLTSGTATVEQVKENIASARSFAKLDEVQRQEISQRVATIAATGSLEHYKGY</sequence>
<dbReference type="PANTHER" id="PTHR43312">
    <property type="entry name" value="D-THREO-ALDOSE 1-DEHYDROGENASE"/>
    <property type="match status" value="1"/>
</dbReference>
<dbReference type="GO" id="GO:0016491">
    <property type="term" value="F:oxidoreductase activity"/>
    <property type="evidence" value="ECO:0007669"/>
    <property type="project" value="InterPro"/>
</dbReference>
<dbReference type="SUPFAM" id="SSF51430">
    <property type="entry name" value="NAD(P)-linked oxidoreductase"/>
    <property type="match status" value="1"/>
</dbReference>
<protein>
    <submittedName>
        <fullName evidence="2">Aldo/keto reductase</fullName>
    </submittedName>
</protein>
<comment type="caution">
    <text evidence="2">The sequence shown here is derived from an EMBL/GenBank/DDBJ whole genome shotgun (WGS) entry which is preliminary data.</text>
</comment>
<organism evidence="2 3">
    <name type="scientific">Pelagicoccus enzymogenes</name>
    <dbReference type="NCBI Taxonomy" id="2773457"/>
    <lineage>
        <taxon>Bacteria</taxon>
        <taxon>Pseudomonadati</taxon>
        <taxon>Verrucomicrobiota</taxon>
        <taxon>Opitutia</taxon>
        <taxon>Puniceicoccales</taxon>
        <taxon>Pelagicoccaceae</taxon>
        <taxon>Pelagicoccus</taxon>
    </lineage>
</organism>
<dbReference type="Gene3D" id="3.20.20.100">
    <property type="entry name" value="NADP-dependent oxidoreductase domain"/>
    <property type="match status" value="1"/>
</dbReference>
<dbReference type="EMBL" id="JACYFG010000002">
    <property type="protein sequence ID" value="MBD5778145.1"/>
    <property type="molecule type" value="Genomic_DNA"/>
</dbReference>
<dbReference type="CDD" id="cd19100">
    <property type="entry name" value="AKR_unchar"/>
    <property type="match status" value="1"/>
</dbReference>
<dbReference type="PRINTS" id="PR00069">
    <property type="entry name" value="ALDKETRDTASE"/>
</dbReference>
<reference evidence="2" key="1">
    <citation type="submission" date="2020-09" db="EMBL/GenBank/DDBJ databases">
        <title>Pelagicoccus enzymogenes sp. nov. with an EPS production, isolated from marine sediment.</title>
        <authorList>
            <person name="Feng X."/>
        </authorList>
    </citation>
    <scope>NUCLEOTIDE SEQUENCE</scope>
    <source>
        <strain evidence="2">NFK12</strain>
    </source>
</reference>
<feature type="domain" description="NADP-dependent oxidoreductase" evidence="1">
    <location>
        <begin position="58"/>
        <end position="251"/>
    </location>
</feature>